<protein>
    <submittedName>
        <fullName evidence="1">Uncharacterized protein</fullName>
    </submittedName>
</protein>
<proteinExistence type="predicted"/>
<dbReference type="AlphaFoldDB" id="C0EKI3"/>
<accession>C0EKI3</accession>
<reference evidence="1 2" key="1">
    <citation type="submission" date="2009-01" db="EMBL/GenBank/DDBJ databases">
        <authorList>
            <person name="Fulton L."/>
            <person name="Clifton S."/>
            <person name="Chinwalla A.T."/>
            <person name="Mitreva M."/>
            <person name="Sodergren E."/>
            <person name="Weinstock G."/>
            <person name="Clifton S."/>
            <person name="Dooling D.J."/>
            <person name="Fulton B."/>
            <person name="Minx P."/>
            <person name="Pepin K.H."/>
            <person name="Johnson M."/>
            <person name="Bhonagiri V."/>
            <person name="Nash W.E."/>
            <person name="Mardis E.R."/>
            <person name="Wilson R.K."/>
        </authorList>
    </citation>
    <scope>NUCLEOTIDE SEQUENCE [LARGE SCALE GENOMIC DNA]</scope>
    <source>
        <strain evidence="1 2">NRL30031/H210</strain>
    </source>
</reference>
<dbReference type="Proteomes" id="UP000004457">
    <property type="component" value="Unassembled WGS sequence"/>
</dbReference>
<comment type="caution">
    <text evidence="1">The sequence shown here is derived from an EMBL/GenBank/DDBJ whole genome shotgun (WGS) entry which is preliminary data.</text>
</comment>
<gene>
    <name evidence="1" type="ORF">NEIFLAOT_00427</name>
</gene>
<sequence>MINIRRNRYFDVIAKLPDDGLYLIVILADKQLCYKGRLKECLFQTA</sequence>
<dbReference type="EMBL" id="ACEN01000010">
    <property type="protein sequence ID" value="EEG34449.1"/>
    <property type="molecule type" value="Genomic_DNA"/>
</dbReference>
<organism evidence="1 2">
    <name type="scientific">Neisseria flavescens NRL30031/H210</name>
    <dbReference type="NCBI Taxonomy" id="546264"/>
    <lineage>
        <taxon>Bacteria</taxon>
        <taxon>Pseudomonadati</taxon>
        <taxon>Pseudomonadota</taxon>
        <taxon>Betaproteobacteria</taxon>
        <taxon>Neisseriales</taxon>
        <taxon>Neisseriaceae</taxon>
        <taxon>Neisseria</taxon>
    </lineage>
</organism>
<evidence type="ECO:0000313" key="1">
    <source>
        <dbReference type="EMBL" id="EEG34449.1"/>
    </source>
</evidence>
<keyword evidence="2" id="KW-1185">Reference proteome</keyword>
<name>C0EKI3_NEIFL</name>
<evidence type="ECO:0000313" key="2">
    <source>
        <dbReference type="Proteomes" id="UP000004457"/>
    </source>
</evidence>